<feature type="compositionally biased region" description="Polar residues" evidence="1">
    <location>
        <begin position="138"/>
        <end position="151"/>
    </location>
</feature>
<feature type="compositionally biased region" description="Polar residues" evidence="1">
    <location>
        <begin position="122"/>
        <end position="131"/>
    </location>
</feature>
<accession>A0A814PQP8</accession>
<gene>
    <name evidence="2" type="ORF">SEV965_LOCUS16295</name>
</gene>
<proteinExistence type="predicted"/>
<feature type="region of interest" description="Disordered" evidence="1">
    <location>
        <begin position="40"/>
        <end position="69"/>
    </location>
</feature>
<dbReference type="AlphaFoldDB" id="A0A814PQP8"/>
<feature type="region of interest" description="Disordered" evidence="1">
    <location>
        <begin position="83"/>
        <end position="168"/>
    </location>
</feature>
<organism evidence="2 3">
    <name type="scientific">Rotaria sordida</name>
    <dbReference type="NCBI Taxonomy" id="392033"/>
    <lineage>
        <taxon>Eukaryota</taxon>
        <taxon>Metazoa</taxon>
        <taxon>Spiralia</taxon>
        <taxon>Gnathifera</taxon>
        <taxon>Rotifera</taxon>
        <taxon>Eurotatoria</taxon>
        <taxon>Bdelloidea</taxon>
        <taxon>Philodinida</taxon>
        <taxon>Philodinidae</taxon>
        <taxon>Rotaria</taxon>
    </lineage>
</organism>
<feature type="compositionally biased region" description="Acidic residues" evidence="1">
    <location>
        <begin position="101"/>
        <end position="112"/>
    </location>
</feature>
<comment type="caution">
    <text evidence="2">The sequence shown here is derived from an EMBL/GenBank/DDBJ whole genome shotgun (WGS) entry which is preliminary data.</text>
</comment>
<protein>
    <submittedName>
        <fullName evidence="2">Uncharacterized protein</fullName>
    </submittedName>
</protein>
<evidence type="ECO:0000313" key="3">
    <source>
        <dbReference type="Proteomes" id="UP000663889"/>
    </source>
</evidence>
<evidence type="ECO:0000256" key="1">
    <source>
        <dbReference type="SAM" id="MobiDB-lite"/>
    </source>
</evidence>
<sequence>MYFNKQGGTVWNHRSNISVDNSKKYKREVLKGDLSSTSYLVESAESSTSQSPPVPRRPSPMASSHSSYRQTSVNISLSYQQASAFPNSYPPPTSLRSYSPDQDDDDGDDENDVSIKAMPLTANRSRTNTPFGSHKSLSDSIQSLRSNQQPALSLPVKKHSHEPSPLPALMIQKPDQRTQTPKPFHIIVLNIVIVVPLMGNKLDKIEPGTGRKICPDQFGDANKIGLAYYVLHHAPSDITSDEVGKYSHHGLAIDINGSQTNL</sequence>
<name>A0A814PQP8_9BILA</name>
<dbReference type="EMBL" id="CAJNOU010000887">
    <property type="protein sequence ID" value="CAF1109336.1"/>
    <property type="molecule type" value="Genomic_DNA"/>
</dbReference>
<evidence type="ECO:0000313" key="2">
    <source>
        <dbReference type="EMBL" id="CAF1109336.1"/>
    </source>
</evidence>
<reference evidence="2" key="1">
    <citation type="submission" date="2021-02" db="EMBL/GenBank/DDBJ databases">
        <authorList>
            <person name="Nowell W R."/>
        </authorList>
    </citation>
    <scope>NUCLEOTIDE SEQUENCE</scope>
</reference>
<dbReference type="Proteomes" id="UP000663889">
    <property type="component" value="Unassembled WGS sequence"/>
</dbReference>